<dbReference type="Proteomes" id="UP001174136">
    <property type="component" value="Unassembled WGS sequence"/>
</dbReference>
<accession>A0AA47N2C8</accession>
<dbReference type="InterPro" id="IPR013783">
    <property type="entry name" value="Ig-like_fold"/>
</dbReference>
<comment type="subcellular location">
    <subcellularLocation>
        <location evidence="1">Membrane</location>
        <topology evidence="1">Single-pass membrane protein</topology>
    </subcellularLocation>
</comment>
<feature type="transmembrane region" description="Helical" evidence="8">
    <location>
        <begin position="254"/>
        <end position="275"/>
    </location>
</feature>
<reference evidence="9" key="1">
    <citation type="journal article" date="2023" name="Front. Mar. Sci.">
        <title>A new Merluccius polli reference genome to investigate the effects of global change in West African waters.</title>
        <authorList>
            <person name="Mateo J.L."/>
            <person name="Blanco-Fernandez C."/>
            <person name="Garcia-Vazquez E."/>
            <person name="Machado-Schiaffino G."/>
        </authorList>
    </citation>
    <scope>NUCLEOTIDE SEQUENCE</scope>
    <source>
        <strain evidence="9">C29</strain>
        <tissue evidence="9">Fin</tissue>
    </source>
</reference>
<gene>
    <name evidence="9" type="primary">IL7R</name>
    <name evidence="9" type="ORF">N1851_008299</name>
</gene>
<evidence type="ECO:0000256" key="1">
    <source>
        <dbReference type="ARBA" id="ARBA00004167"/>
    </source>
</evidence>
<evidence type="ECO:0000256" key="6">
    <source>
        <dbReference type="ARBA" id="ARBA00023170"/>
    </source>
</evidence>
<dbReference type="PANTHER" id="PTHR23037">
    <property type="entry name" value="CYTOKINE RECEPTOR"/>
    <property type="match status" value="1"/>
</dbReference>
<comment type="caution">
    <text evidence="9">The sequence shown here is derived from an EMBL/GenBank/DDBJ whole genome shotgun (WGS) entry which is preliminary data.</text>
</comment>
<evidence type="ECO:0000256" key="2">
    <source>
        <dbReference type="ARBA" id="ARBA00022692"/>
    </source>
</evidence>
<evidence type="ECO:0000256" key="5">
    <source>
        <dbReference type="ARBA" id="ARBA00023136"/>
    </source>
</evidence>
<dbReference type="GO" id="GO:0004896">
    <property type="term" value="F:cytokine receptor activity"/>
    <property type="evidence" value="ECO:0007669"/>
    <property type="project" value="TreeGrafter"/>
</dbReference>
<evidence type="ECO:0000256" key="8">
    <source>
        <dbReference type="SAM" id="Phobius"/>
    </source>
</evidence>
<dbReference type="AlphaFoldDB" id="A0AA47N2C8"/>
<evidence type="ECO:0000313" key="9">
    <source>
        <dbReference type="EMBL" id="KAK0150595.1"/>
    </source>
</evidence>
<evidence type="ECO:0000256" key="3">
    <source>
        <dbReference type="ARBA" id="ARBA00022729"/>
    </source>
</evidence>
<sequence length="460" mass="51894">MFKGVLAKTGSSTETQKQDCASRLFCTSDISYHMETSLTCSLVEGLQSNEDDEDEEDSIENITKKLQCWETSGNSITAKLEPLYLFNITAQLRRGGVIERKEVNLRKIVKPKSPCILNATFHPQNNQAEIKFKTPYDGDYLKRNNQLFQFHIWSRVDTLLPQNVTGPESLIIEGEHLTKNIKYHVKVRAIPSHTFEGTWSDWSKAVQFYTNFSKSHCALLPFVWHLLSTISHFFPLQISLPAEQPKERNEEVPFIILTLVISVPLVISIVCSIVARRKKVFQSIHTYMWPSIPRTLVPIYKQVKLGFAMSFEPEQFSHMNIQPMEKIDEQPSSKAQAMSDDQFGQQEDGKLCLDQDLSTLGMRGRSTSDTSTFTGESASTLLSLSSADGTCSYPRSRSPSPPMVFHPAEGGLDLPGSPEDHHWDPSLEMHGPTQPSRDAVYVTMSSFYHSKGPEKSIDSH</sequence>
<dbReference type="EMBL" id="JAOPHQ010001458">
    <property type="protein sequence ID" value="KAK0150595.1"/>
    <property type="molecule type" value="Genomic_DNA"/>
</dbReference>
<keyword evidence="10" id="KW-1185">Reference proteome</keyword>
<dbReference type="PANTHER" id="PTHR23037:SF27">
    <property type="entry name" value="INTERLEUKIN-7 RECEPTOR SUBUNIT ALPHA"/>
    <property type="match status" value="1"/>
</dbReference>
<organism evidence="9 10">
    <name type="scientific">Merluccius polli</name>
    <name type="common">Benguela hake</name>
    <name type="synonym">Merluccius cadenati</name>
    <dbReference type="NCBI Taxonomy" id="89951"/>
    <lineage>
        <taxon>Eukaryota</taxon>
        <taxon>Metazoa</taxon>
        <taxon>Chordata</taxon>
        <taxon>Craniata</taxon>
        <taxon>Vertebrata</taxon>
        <taxon>Euteleostomi</taxon>
        <taxon>Actinopterygii</taxon>
        <taxon>Neopterygii</taxon>
        <taxon>Teleostei</taxon>
        <taxon>Neoteleostei</taxon>
        <taxon>Acanthomorphata</taxon>
        <taxon>Zeiogadaria</taxon>
        <taxon>Gadariae</taxon>
        <taxon>Gadiformes</taxon>
        <taxon>Gadoidei</taxon>
        <taxon>Merlucciidae</taxon>
        <taxon>Merluccius</taxon>
    </lineage>
</organism>
<keyword evidence="2 8" id="KW-0812">Transmembrane</keyword>
<feature type="region of interest" description="Disordered" evidence="7">
    <location>
        <begin position="327"/>
        <end position="346"/>
    </location>
</feature>
<feature type="compositionally biased region" description="Basic and acidic residues" evidence="7">
    <location>
        <begin position="418"/>
        <end position="427"/>
    </location>
</feature>
<evidence type="ECO:0000313" key="10">
    <source>
        <dbReference type="Proteomes" id="UP001174136"/>
    </source>
</evidence>
<evidence type="ECO:0000256" key="4">
    <source>
        <dbReference type="ARBA" id="ARBA00022989"/>
    </source>
</evidence>
<keyword evidence="6 9" id="KW-0675">Receptor</keyword>
<dbReference type="GO" id="GO:0030097">
    <property type="term" value="P:hemopoiesis"/>
    <property type="evidence" value="ECO:0007669"/>
    <property type="project" value="TreeGrafter"/>
</dbReference>
<name>A0AA47N2C8_MERPO</name>
<dbReference type="GO" id="GO:0009897">
    <property type="term" value="C:external side of plasma membrane"/>
    <property type="evidence" value="ECO:0007669"/>
    <property type="project" value="TreeGrafter"/>
</dbReference>
<dbReference type="Gene3D" id="2.60.40.10">
    <property type="entry name" value="Immunoglobulins"/>
    <property type="match status" value="1"/>
</dbReference>
<proteinExistence type="predicted"/>
<keyword evidence="4 8" id="KW-1133">Transmembrane helix</keyword>
<protein>
    <submittedName>
        <fullName evidence="9">Interleukin-7 receptor subunit alpha</fullName>
    </submittedName>
</protein>
<evidence type="ECO:0000256" key="7">
    <source>
        <dbReference type="SAM" id="MobiDB-lite"/>
    </source>
</evidence>
<keyword evidence="3" id="KW-0732">Signal</keyword>
<keyword evidence="5 8" id="KW-0472">Membrane</keyword>
<dbReference type="InterPro" id="IPR036116">
    <property type="entry name" value="FN3_sf"/>
</dbReference>
<dbReference type="SUPFAM" id="SSF49265">
    <property type="entry name" value="Fibronectin type III"/>
    <property type="match status" value="1"/>
</dbReference>
<dbReference type="GO" id="GO:0046427">
    <property type="term" value="P:positive regulation of receptor signaling pathway via JAK-STAT"/>
    <property type="evidence" value="ECO:0007669"/>
    <property type="project" value="TreeGrafter"/>
</dbReference>
<feature type="region of interest" description="Disordered" evidence="7">
    <location>
        <begin position="391"/>
        <end position="438"/>
    </location>
</feature>